<evidence type="ECO:0000259" key="2">
    <source>
        <dbReference type="Pfam" id="PF13439"/>
    </source>
</evidence>
<dbReference type="Gene3D" id="3.40.50.2000">
    <property type="entry name" value="Glycogen Phosphorylase B"/>
    <property type="match status" value="2"/>
</dbReference>
<evidence type="ECO:0000313" key="4">
    <source>
        <dbReference type="Proteomes" id="UP000198510"/>
    </source>
</evidence>
<evidence type="ECO:0000259" key="1">
    <source>
        <dbReference type="Pfam" id="PF00534"/>
    </source>
</evidence>
<organism evidence="3 4">
    <name type="scientific">Catalinimonas alkaloidigena</name>
    <dbReference type="NCBI Taxonomy" id="1075417"/>
    <lineage>
        <taxon>Bacteria</taxon>
        <taxon>Pseudomonadati</taxon>
        <taxon>Bacteroidota</taxon>
        <taxon>Cytophagia</taxon>
        <taxon>Cytophagales</taxon>
        <taxon>Catalimonadaceae</taxon>
        <taxon>Catalinimonas</taxon>
    </lineage>
</organism>
<keyword evidence="3" id="KW-0808">Transferase</keyword>
<gene>
    <name evidence="3" type="ORF">SAMN05421823_101309</name>
</gene>
<name>A0A1G8XC78_9BACT</name>
<feature type="domain" description="Glycosyltransferase subfamily 4-like N-terminal" evidence="2">
    <location>
        <begin position="17"/>
        <end position="177"/>
    </location>
</feature>
<keyword evidence="4" id="KW-1185">Reference proteome</keyword>
<protein>
    <submittedName>
        <fullName evidence="3">Glycosyltransferase involved in cell wall bisynthesis</fullName>
    </submittedName>
</protein>
<dbReference type="GO" id="GO:0016757">
    <property type="term" value="F:glycosyltransferase activity"/>
    <property type="evidence" value="ECO:0007669"/>
    <property type="project" value="InterPro"/>
</dbReference>
<sequence>MKIIHFVLGNADPNTMNGVNKSVFNLATYQYARGLDVEVWGAVPLAEKQNTSNPTFPLRLFDTTKLRFKLSKELINALYALPENAFFHFHSVFIPEYYAISLILKEKHIPYALTPRSGYNPVSLKKNPRFKKVYIRFFESRLVEDAELLHAVGPLEEEDLAALFPKQRVLFIPNGQDFNFTLQDKVTFPMKSKPIFGFCGRVSIYQKGLDLMMEGVAQYCKQGGKGDLYFIGDGGDRPEVEKEAQRLGIGDRVHFLGAMYGDAKMTQIQAMDVFMHTSRWEGLSRAILEAASVEVPLLVSRETGMEPYIDQYACGLMLPENTPEAIAKGMLEFDALLETPRYKQMQTAAKQMVEQEFAWDAIIRRVNQEIYGIQA</sequence>
<dbReference type="CDD" id="cd03801">
    <property type="entry name" value="GT4_PimA-like"/>
    <property type="match status" value="1"/>
</dbReference>
<dbReference type="Pfam" id="PF13439">
    <property type="entry name" value="Glyco_transf_4"/>
    <property type="match status" value="1"/>
</dbReference>
<reference evidence="3 4" key="1">
    <citation type="submission" date="2016-10" db="EMBL/GenBank/DDBJ databases">
        <authorList>
            <person name="de Groot N.N."/>
        </authorList>
    </citation>
    <scope>NUCLEOTIDE SEQUENCE [LARGE SCALE GENOMIC DNA]</scope>
    <source>
        <strain evidence="3 4">DSM 25186</strain>
    </source>
</reference>
<dbReference type="PANTHER" id="PTHR12526">
    <property type="entry name" value="GLYCOSYLTRANSFERASE"/>
    <property type="match status" value="1"/>
</dbReference>
<dbReference type="STRING" id="1075417.SAMN05421823_101309"/>
<evidence type="ECO:0000313" key="3">
    <source>
        <dbReference type="EMBL" id="SDJ87390.1"/>
    </source>
</evidence>
<dbReference type="AlphaFoldDB" id="A0A1G8XC78"/>
<dbReference type="Proteomes" id="UP000198510">
    <property type="component" value="Unassembled WGS sequence"/>
</dbReference>
<feature type="domain" description="Glycosyl transferase family 1" evidence="1">
    <location>
        <begin position="188"/>
        <end position="351"/>
    </location>
</feature>
<dbReference type="RefSeq" id="WP_089678213.1">
    <property type="nucleotide sequence ID" value="NZ_FNFO01000001.1"/>
</dbReference>
<dbReference type="SUPFAM" id="SSF53756">
    <property type="entry name" value="UDP-Glycosyltransferase/glycogen phosphorylase"/>
    <property type="match status" value="1"/>
</dbReference>
<dbReference type="OrthoDB" id="9806653at2"/>
<dbReference type="InterPro" id="IPR001296">
    <property type="entry name" value="Glyco_trans_1"/>
</dbReference>
<dbReference type="InterPro" id="IPR028098">
    <property type="entry name" value="Glyco_trans_4-like_N"/>
</dbReference>
<accession>A0A1G8XC78</accession>
<dbReference type="EMBL" id="FNFO01000001">
    <property type="protein sequence ID" value="SDJ87390.1"/>
    <property type="molecule type" value="Genomic_DNA"/>
</dbReference>
<dbReference type="Pfam" id="PF00534">
    <property type="entry name" value="Glycos_transf_1"/>
    <property type="match status" value="1"/>
</dbReference>
<proteinExistence type="predicted"/>